<dbReference type="InterPro" id="IPR002201">
    <property type="entry name" value="Glyco_trans_9"/>
</dbReference>
<reference evidence="3 4" key="1">
    <citation type="submission" date="2016-06" db="EMBL/GenBank/DDBJ databases">
        <title>Complete genome sequences of Bordetella bronchialis and Bordetella flabilis.</title>
        <authorList>
            <person name="LiPuma J.J."/>
            <person name="Spilker T."/>
        </authorList>
    </citation>
    <scope>NUCLEOTIDE SEQUENCE [LARGE SCALE GENOMIC DNA]</scope>
    <source>
        <strain evidence="3 4">AU10664</strain>
    </source>
</reference>
<keyword evidence="1" id="KW-0328">Glycosyltransferase</keyword>
<dbReference type="Gene3D" id="3.40.50.2000">
    <property type="entry name" value="Glycogen Phosphorylase B"/>
    <property type="match status" value="2"/>
</dbReference>
<dbReference type="AlphaFoldDB" id="A0A193GK78"/>
<keyword evidence="2" id="KW-0808">Transferase</keyword>
<evidence type="ECO:0000256" key="1">
    <source>
        <dbReference type="ARBA" id="ARBA00022676"/>
    </source>
</evidence>
<organism evidence="3 4">
    <name type="scientific">Bordetella flabilis</name>
    <dbReference type="NCBI Taxonomy" id="463014"/>
    <lineage>
        <taxon>Bacteria</taxon>
        <taxon>Pseudomonadati</taxon>
        <taxon>Pseudomonadota</taxon>
        <taxon>Betaproteobacteria</taxon>
        <taxon>Burkholderiales</taxon>
        <taxon>Alcaligenaceae</taxon>
        <taxon>Bordetella</taxon>
    </lineage>
</organism>
<dbReference type="EMBL" id="CP016172">
    <property type="protein sequence ID" value="ANN80245.1"/>
    <property type="molecule type" value="Genomic_DNA"/>
</dbReference>
<dbReference type="PANTHER" id="PTHR30160:SF1">
    <property type="entry name" value="LIPOPOLYSACCHARIDE 1,2-N-ACETYLGLUCOSAMINETRANSFERASE-RELATED"/>
    <property type="match status" value="1"/>
</dbReference>
<evidence type="ECO:0000313" key="3">
    <source>
        <dbReference type="EMBL" id="ANN80245.1"/>
    </source>
</evidence>
<dbReference type="InterPro" id="IPR051199">
    <property type="entry name" value="LPS_LOS_Heptosyltrfase"/>
</dbReference>
<protein>
    <recommendedName>
        <fullName evidence="5">ADP-heptose--LPS heptosyltransferase</fullName>
    </recommendedName>
</protein>
<dbReference type="Pfam" id="PF01075">
    <property type="entry name" value="Glyco_transf_9"/>
    <property type="match status" value="1"/>
</dbReference>
<dbReference type="Proteomes" id="UP000091926">
    <property type="component" value="Chromosome"/>
</dbReference>
<dbReference type="SUPFAM" id="SSF53756">
    <property type="entry name" value="UDP-Glycosyltransferase/glycogen phosphorylase"/>
    <property type="match status" value="1"/>
</dbReference>
<dbReference type="CDD" id="cd03789">
    <property type="entry name" value="GT9_LPS_heptosyltransferase"/>
    <property type="match status" value="1"/>
</dbReference>
<proteinExistence type="predicted"/>
<name>A0A193GK78_9BORD</name>
<dbReference type="GO" id="GO:0008713">
    <property type="term" value="F:ADP-heptose-lipopolysaccharide heptosyltransferase activity"/>
    <property type="evidence" value="ECO:0007669"/>
    <property type="project" value="TreeGrafter"/>
</dbReference>
<evidence type="ECO:0008006" key="5">
    <source>
        <dbReference type="Google" id="ProtNLM"/>
    </source>
</evidence>
<gene>
    <name evidence="3" type="ORF">BAU07_04810</name>
</gene>
<dbReference type="KEGG" id="bfz:BAU07_04810"/>
<dbReference type="GO" id="GO:0005829">
    <property type="term" value="C:cytosol"/>
    <property type="evidence" value="ECO:0007669"/>
    <property type="project" value="TreeGrafter"/>
</dbReference>
<dbReference type="GO" id="GO:0009244">
    <property type="term" value="P:lipopolysaccharide core region biosynthetic process"/>
    <property type="evidence" value="ECO:0007669"/>
    <property type="project" value="TreeGrafter"/>
</dbReference>
<evidence type="ECO:0000313" key="4">
    <source>
        <dbReference type="Proteomes" id="UP000091926"/>
    </source>
</evidence>
<sequence>MDPPGRAGITAPRVAVFRALNLADMLCAVPAFRALRKRLPGADIALVGLPWARAFQTRYAHYLDRFFEFPGYPGLPEATARPDDLDAFFACMHAQRFDRCLQLHGAGPTSNRVVAQFGGREAVGLGNADDAASVRVWPYPSDRHEVRRTLYLLEQYLDADVSDERLEFPLLPADRAELHRYPDLESCTHQPYVCLQPGGRDSATCWPPRYFAQVGDVLAARGLRVILTGSQGERLLAQKVAAQMRHPACIAACDMSLGGHAALLSRARLLVSNDTEVAQLSAALHVPSVVVFLATDPLRWGPPAGGPHRVVGGSAMPEVPAVLDSALALLEEAYLPDAAPVP</sequence>
<evidence type="ECO:0000256" key="2">
    <source>
        <dbReference type="ARBA" id="ARBA00022679"/>
    </source>
</evidence>
<keyword evidence="4" id="KW-1185">Reference proteome</keyword>
<dbReference type="STRING" id="463014.BAU07_04810"/>
<accession>A0A193GK78</accession>
<dbReference type="PANTHER" id="PTHR30160">
    <property type="entry name" value="TETRAACYLDISACCHARIDE 4'-KINASE-RELATED"/>
    <property type="match status" value="1"/>
</dbReference>